<dbReference type="PROSITE" id="PS51257">
    <property type="entry name" value="PROKAR_LIPOPROTEIN"/>
    <property type="match status" value="1"/>
</dbReference>
<accession>A0A2S8GAG8</accession>
<dbReference type="Proteomes" id="UP000240009">
    <property type="component" value="Unassembled WGS sequence"/>
</dbReference>
<comment type="caution">
    <text evidence="1">The sequence shown here is derived from an EMBL/GenBank/DDBJ whole genome shotgun (WGS) entry which is preliminary data.</text>
</comment>
<gene>
    <name evidence="1" type="ORF">C5Y96_00735</name>
</gene>
<dbReference type="OrthoDB" id="287457at2"/>
<dbReference type="EMBL" id="PUIA01000003">
    <property type="protein sequence ID" value="PQO41271.1"/>
    <property type="molecule type" value="Genomic_DNA"/>
</dbReference>
<reference evidence="1 2" key="1">
    <citation type="submission" date="2018-02" db="EMBL/GenBank/DDBJ databases">
        <title>Comparative genomes isolates from brazilian mangrove.</title>
        <authorList>
            <person name="Araujo J.E."/>
            <person name="Taketani R.G."/>
            <person name="Silva M.C.P."/>
            <person name="Loureco M.V."/>
            <person name="Andreote F.D."/>
        </authorList>
    </citation>
    <scope>NUCLEOTIDE SEQUENCE [LARGE SCALE GENOMIC DNA]</scope>
    <source>
        <strain evidence="1 2">HEX-2 MGV</strain>
    </source>
</reference>
<protein>
    <recommendedName>
        <fullName evidence="3">Carboxypeptidase regulatory-like domain-containing protein</fullName>
    </recommendedName>
</protein>
<evidence type="ECO:0000313" key="2">
    <source>
        <dbReference type="Proteomes" id="UP000240009"/>
    </source>
</evidence>
<organism evidence="1 2">
    <name type="scientific">Blastopirellula marina</name>
    <dbReference type="NCBI Taxonomy" id="124"/>
    <lineage>
        <taxon>Bacteria</taxon>
        <taxon>Pseudomonadati</taxon>
        <taxon>Planctomycetota</taxon>
        <taxon>Planctomycetia</taxon>
        <taxon>Pirellulales</taxon>
        <taxon>Pirellulaceae</taxon>
        <taxon>Blastopirellula</taxon>
    </lineage>
</organism>
<proteinExistence type="predicted"/>
<dbReference type="AlphaFoldDB" id="A0A2S8GAG8"/>
<dbReference type="RefSeq" id="WP_105349638.1">
    <property type="nucleotide sequence ID" value="NZ_PUIA01000003.1"/>
</dbReference>
<evidence type="ECO:0000313" key="1">
    <source>
        <dbReference type="EMBL" id="PQO41271.1"/>
    </source>
</evidence>
<sequence length="152" mass="15775">MSRYFLISAALAALILTGCGDGRPSRVKTSGQVLLNGQPLTFKGDGFVQVVPADNRPATGKINPSDGTFTLTTFEDGDGVVRGEHKVAVWANALGPGGQAVNLLPREYADTATSGLTIVVDEATDSLKIELEGKLRTAPDSANALRGDASGF</sequence>
<name>A0A2S8GAG8_9BACT</name>
<evidence type="ECO:0008006" key="3">
    <source>
        <dbReference type="Google" id="ProtNLM"/>
    </source>
</evidence>